<comment type="caution">
    <text evidence="1">The sequence shown here is derived from an EMBL/GenBank/DDBJ whole genome shotgun (WGS) entry which is preliminary data.</text>
</comment>
<gene>
    <name evidence="1" type="ORF">E2C01_063006</name>
</gene>
<organism evidence="1 2">
    <name type="scientific">Portunus trituberculatus</name>
    <name type="common">Swimming crab</name>
    <name type="synonym">Neptunus trituberculatus</name>
    <dbReference type="NCBI Taxonomy" id="210409"/>
    <lineage>
        <taxon>Eukaryota</taxon>
        <taxon>Metazoa</taxon>
        <taxon>Ecdysozoa</taxon>
        <taxon>Arthropoda</taxon>
        <taxon>Crustacea</taxon>
        <taxon>Multicrustacea</taxon>
        <taxon>Malacostraca</taxon>
        <taxon>Eumalacostraca</taxon>
        <taxon>Eucarida</taxon>
        <taxon>Decapoda</taxon>
        <taxon>Pleocyemata</taxon>
        <taxon>Brachyura</taxon>
        <taxon>Eubrachyura</taxon>
        <taxon>Portunoidea</taxon>
        <taxon>Portunidae</taxon>
        <taxon>Portuninae</taxon>
        <taxon>Portunus</taxon>
    </lineage>
</organism>
<dbReference type="AlphaFoldDB" id="A0A5B7HFK8"/>
<protein>
    <submittedName>
        <fullName evidence="1">Uncharacterized protein</fullName>
    </submittedName>
</protein>
<evidence type="ECO:0000313" key="1">
    <source>
        <dbReference type="EMBL" id="MPC68796.1"/>
    </source>
</evidence>
<keyword evidence="2" id="KW-1185">Reference proteome</keyword>
<proteinExistence type="predicted"/>
<evidence type="ECO:0000313" key="2">
    <source>
        <dbReference type="Proteomes" id="UP000324222"/>
    </source>
</evidence>
<sequence>MEGAVGDPICVINEARPRGKSKIIEMPLGLRQLGDWSKEREFSGLREERANMKRFISWTENLEF</sequence>
<reference evidence="1 2" key="1">
    <citation type="submission" date="2019-05" db="EMBL/GenBank/DDBJ databases">
        <title>Another draft genome of Portunus trituberculatus and its Hox gene families provides insights of decapod evolution.</title>
        <authorList>
            <person name="Jeong J.-H."/>
            <person name="Song I."/>
            <person name="Kim S."/>
            <person name="Choi T."/>
            <person name="Kim D."/>
            <person name="Ryu S."/>
            <person name="Kim W."/>
        </authorList>
    </citation>
    <scope>NUCLEOTIDE SEQUENCE [LARGE SCALE GENOMIC DNA]</scope>
    <source>
        <tissue evidence="1">Muscle</tissue>
    </source>
</reference>
<dbReference type="Proteomes" id="UP000324222">
    <property type="component" value="Unassembled WGS sequence"/>
</dbReference>
<dbReference type="EMBL" id="VSRR010028392">
    <property type="protein sequence ID" value="MPC68796.1"/>
    <property type="molecule type" value="Genomic_DNA"/>
</dbReference>
<name>A0A5B7HFK8_PORTR</name>
<accession>A0A5B7HFK8</accession>